<accession>A0A1B0BL34</accession>
<dbReference type="AlphaFoldDB" id="A0A1B0BL34"/>
<name>A0A1B0BL34_9MUSC</name>
<dbReference type="VEuPathDB" id="VectorBase:GPPI033522"/>
<proteinExistence type="predicted"/>
<protein>
    <submittedName>
        <fullName evidence="1">Uncharacterized protein</fullName>
    </submittedName>
</protein>
<evidence type="ECO:0000313" key="1">
    <source>
        <dbReference type="EnsemblMetazoa" id="GPPI033522-PA"/>
    </source>
</evidence>
<evidence type="ECO:0000313" key="2">
    <source>
        <dbReference type="Proteomes" id="UP000092460"/>
    </source>
</evidence>
<reference evidence="1" key="2">
    <citation type="submission" date="2020-05" db="UniProtKB">
        <authorList>
            <consortium name="EnsemblMetazoa"/>
        </authorList>
    </citation>
    <scope>IDENTIFICATION</scope>
    <source>
        <strain evidence="1">IAEA</strain>
    </source>
</reference>
<keyword evidence="2" id="KW-1185">Reference proteome</keyword>
<dbReference type="Proteomes" id="UP000092460">
    <property type="component" value="Unassembled WGS sequence"/>
</dbReference>
<dbReference type="EnsemblMetazoa" id="GPPI033522-RA">
    <property type="protein sequence ID" value="GPPI033522-PA"/>
    <property type="gene ID" value="GPPI033522"/>
</dbReference>
<sequence>MFSALHAAAKLMDFSSTFRIMIKHHNRHLTFNNTVEDYNVHYVLCYCYSNWYSKAEAIVKLSNITFNFALKRKHYGYYETTKNSELRQLTSLSLNIAISSVQRIGFLYEVSIIS</sequence>
<organism evidence="1 2">
    <name type="scientific">Glossina palpalis gambiensis</name>
    <dbReference type="NCBI Taxonomy" id="67801"/>
    <lineage>
        <taxon>Eukaryota</taxon>
        <taxon>Metazoa</taxon>
        <taxon>Ecdysozoa</taxon>
        <taxon>Arthropoda</taxon>
        <taxon>Hexapoda</taxon>
        <taxon>Insecta</taxon>
        <taxon>Pterygota</taxon>
        <taxon>Neoptera</taxon>
        <taxon>Endopterygota</taxon>
        <taxon>Diptera</taxon>
        <taxon>Brachycera</taxon>
        <taxon>Muscomorpha</taxon>
        <taxon>Hippoboscoidea</taxon>
        <taxon>Glossinidae</taxon>
        <taxon>Glossina</taxon>
    </lineage>
</organism>
<reference evidence="2" key="1">
    <citation type="submission" date="2015-01" db="EMBL/GenBank/DDBJ databases">
        <authorList>
            <person name="Aksoy S."/>
            <person name="Warren W."/>
            <person name="Wilson R.K."/>
        </authorList>
    </citation>
    <scope>NUCLEOTIDE SEQUENCE [LARGE SCALE GENOMIC DNA]</scope>
    <source>
        <strain evidence="2">IAEA</strain>
    </source>
</reference>
<dbReference type="EMBL" id="JXJN01016204">
    <property type="status" value="NOT_ANNOTATED_CDS"/>
    <property type="molecule type" value="Genomic_DNA"/>
</dbReference>